<feature type="transmembrane region" description="Helical" evidence="1">
    <location>
        <begin position="38"/>
        <end position="57"/>
    </location>
</feature>
<dbReference type="Proteomes" id="UP000639772">
    <property type="component" value="Unassembled WGS sequence"/>
</dbReference>
<dbReference type="OrthoDB" id="1689146at2759"/>
<comment type="caution">
    <text evidence="3">The sequence shown here is derived from an EMBL/GenBank/DDBJ whole genome shotgun (WGS) entry which is preliminary data.</text>
</comment>
<reference evidence="3 4" key="1">
    <citation type="journal article" date="2020" name="Nat. Food">
        <title>A phased Vanilla planifolia genome enables genetic improvement of flavour and production.</title>
        <authorList>
            <person name="Hasing T."/>
            <person name="Tang H."/>
            <person name="Brym M."/>
            <person name="Khazi F."/>
            <person name="Huang T."/>
            <person name="Chambers A.H."/>
        </authorList>
    </citation>
    <scope>NUCLEOTIDE SEQUENCE [LARGE SCALE GENOMIC DNA]</scope>
    <source>
        <tissue evidence="3">Leaf</tissue>
    </source>
</reference>
<evidence type="ECO:0000256" key="1">
    <source>
        <dbReference type="SAM" id="Phobius"/>
    </source>
</evidence>
<keyword evidence="1" id="KW-0812">Transmembrane</keyword>
<dbReference type="InterPro" id="IPR025315">
    <property type="entry name" value="DUF4220"/>
</dbReference>
<sequence>MEENELWAGHLIALTYELIIVVYVLFQSLPSNLLLTPPLLIFFVAIIKYAQWSYLLYKSSTDGFHRSDENEKDELNALKGAFDMYSVCKPFFVDVIPLVDVYKVIGDMLKEMTVKDVLGLTSKELSYAYDEMYTKDIVNCSRVNVILRVICSSCILLAFLLFIFSPMHGF</sequence>
<proteinExistence type="predicted"/>
<organism evidence="3 4">
    <name type="scientific">Vanilla planifolia</name>
    <name type="common">Vanilla</name>
    <dbReference type="NCBI Taxonomy" id="51239"/>
    <lineage>
        <taxon>Eukaryota</taxon>
        <taxon>Viridiplantae</taxon>
        <taxon>Streptophyta</taxon>
        <taxon>Embryophyta</taxon>
        <taxon>Tracheophyta</taxon>
        <taxon>Spermatophyta</taxon>
        <taxon>Magnoliopsida</taxon>
        <taxon>Liliopsida</taxon>
        <taxon>Asparagales</taxon>
        <taxon>Orchidaceae</taxon>
        <taxon>Vanilloideae</taxon>
        <taxon>Vanilleae</taxon>
        <taxon>Vanilla</taxon>
    </lineage>
</organism>
<dbReference type="PANTHER" id="PTHR31325">
    <property type="entry name" value="OS01G0798800 PROTEIN-RELATED"/>
    <property type="match status" value="1"/>
</dbReference>
<keyword evidence="1" id="KW-0472">Membrane</keyword>
<protein>
    <recommendedName>
        <fullName evidence="2">DUF4220 domain-containing protein</fullName>
    </recommendedName>
</protein>
<dbReference type="AlphaFoldDB" id="A0A835S0D1"/>
<feature type="domain" description="DUF4220" evidence="2">
    <location>
        <begin position="1"/>
        <end position="75"/>
    </location>
</feature>
<feature type="transmembrane region" description="Helical" evidence="1">
    <location>
        <begin position="7"/>
        <end position="26"/>
    </location>
</feature>
<feature type="transmembrane region" description="Helical" evidence="1">
    <location>
        <begin position="145"/>
        <end position="164"/>
    </location>
</feature>
<evidence type="ECO:0000313" key="3">
    <source>
        <dbReference type="EMBL" id="KAG0495258.1"/>
    </source>
</evidence>
<gene>
    <name evidence="3" type="ORF">HPP92_006252</name>
</gene>
<accession>A0A835S0D1</accession>
<evidence type="ECO:0000313" key="4">
    <source>
        <dbReference type="Proteomes" id="UP000639772"/>
    </source>
</evidence>
<dbReference type="Pfam" id="PF13968">
    <property type="entry name" value="DUF4220"/>
    <property type="match status" value="1"/>
</dbReference>
<evidence type="ECO:0000259" key="2">
    <source>
        <dbReference type="Pfam" id="PF13968"/>
    </source>
</evidence>
<name>A0A835S0D1_VANPL</name>
<dbReference type="EMBL" id="JADCNM010000002">
    <property type="protein sequence ID" value="KAG0495258.1"/>
    <property type="molecule type" value="Genomic_DNA"/>
</dbReference>
<keyword evidence="1" id="KW-1133">Transmembrane helix</keyword>